<comment type="caution">
    <text evidence="1">The sequence shown here is derived from an EMBL/GenBank/DDBJ whole genome shotgun (WGS) entry which is preliminary data.</text>
</comment>
<sequence>MEDPGLLCGLRAGWGRSRAAAGPGQALCKAGCKRSRAAGGGEQPEAGWDEAGGGGGGGRLWGQVASRGGCSCGAEEAEGGAGMAAPLSDPGSNSERSADSPLLPDDDDAASAGPARSASPEWGEERFRVDRKKLEAMLQAEWDIRHV</sequence>
<name>A0ACB8F8X1_9SAUR</name>
<accession>A0ACB8F8X1</accession>
<dbReference type="EMBL" id="CM037621">
    <property type="protein sequence ID" value="KAH8001455.1"/>
    <property type="molecule type" value="Genomic_DNA"/>
</dbReference>
<evidence type="ECO:0000313" key="1">
    <source>
        <dbReference type="EMBL" id="KAH8001455.1"/>
    </source>
</evidence>
<proteinExistence type="predicted"/>
<gene>
    <name evidence="1" type="ORF">K3G42_007995</name>
</gene>
<dbReference type="Proteomes" id="UP000827872">
    <property type="component" value="Linkage Group LG08"/>
</dbReference>
<organism evidence="1 2">
    <name type="scientific">Sphaerodactylus townsendi</name>
    <dbReference type="NCBI Taxonomy" id="933632"/>
    <lineage>
        <taxon>Eukaryota</taxon>
        <taxon>Metazoa</taxon>
        <taxon>Chordata</taxon>
        <taxon>Craniata</taxon>
        <taxon>Vertebrata</taxon>
        <taxon>Euteleostomi</taxon>
        <taxon>Lepidosauria</taxon>
        <taxon>Squamata</taxon>
        <taxon>Bifurcata</taxon>
        <taxon>Gekkota</taxon>
        <taxon>Sphaerodactylidae</taxon>
        <taxon>Sphaerodactylus</taxon>
    </lineage>
</organism>
<reference evidence="1" key="1">
    <citation type="submission" date="2021-08" db="EMBL/GenBank/DDBJ databases">
        <title>The first chromosome-level gecko genome reveals the dynamic sex chromosomes of Neotropical dwarf geckos (Sphaerodactylidae: Sphaerodactylus).</title>
        <authorList>
            <person name="Pinto B.J."/>
            <person name="Keating S.E."/>
            <person name="Gamble T."/>
        </authorList>
    </citation>
    <scope>NUCLEOTIDE SEQUENCE</scope>
    <source>
        <strain evidence="1">TG3544</strain>
    </source>
</reference>
<protein>
    <submittedName>
        <fullName evidence="1">Uncharacterized protein</fullName>
    </submittedName>
</protein>
<keyword evidence="2" id="KW-1185">Reference proteome</keyword>
<evidence type="ECO:0000313" key="2">
    <source>
        <dbReference type="Proteomes" id="UP000827872"/>
    </source>
</evidence>